<evidence type="ECO:0000313" key="1">
    <source>
        <dbReference type="EMBL" id="KAF7513421.1"/>
    </source>
</evidence>
<keyword evidence="2" id="KW-1185">Reference proteome</keyword>
<sequence>MGVQYIRNKRAHFAKPTSIYELAGSRPDSDHVFPSSTQFGSNGLCNEAWDHKPTIQSPPENANCHLNMSLTGCEAVSGTSVLRRHLIVSSGLSTGVW</sequence>
<comment type="caution">
    <text evidence="1">The sequence shown here is derived from an EMBL/GenBank/DDBJ whole genome shotgun (WGS) entry which is preliminary data.</text>
</comment>
<dbReference type="AlphaFoldDB" id="A0A8H7AUI3"/>
<organism evidence="1 2">
    <name type="scientific">Endocarpon pusillum</name>
    <dbReference type="NCBI Taxonomy" id="364733"/>
    <lineage>
        <taxon>Eukaryota</taxon>
        <taxon>Fungi</taxon>
        <taxon>Dikarya</taxon>
        <taxon>Ascomycota</taxon>
        <taxon>Pezizomycotina</taxon>
        <taxon>Eurotiomycetes</taxon>
        <taxon>Chaetothyriomycetidae</taxon>
        <taxon>Verrucariales</taxon>
        <taxon>Verrucariaceae</taxon>
        <taxon>Endocarpon</taxon>
    </lineage>
</organism>
<evidence type="ECO:0000313" key="2">
    <source>
        <dbReference type="Proteomes" id="UP000606974"/>
    </source>
</evidence>
<protein>
    <submittedName>
        <fullName evidence="1">Uncharacterized protein</fullName>
    </submittedName>
</protein>
<gene>
    <name evidence="1" type="ORF">GJ744_009842</name>
</gene>
<reference evidence="1" key="1">
    <citation type="submission" date="2020-02" db="EMBL/GenBank/DDBJ databases">
        <authorList>
            <person name="Palmer J.M."/>
        </authorList>
    </citation>
    <scope>NUCLEOTIDE SEQUENCE</scope>
    <source>
        <strain evidence="1">EPUS1.4</strain>
        <tissue evidence="1">Thallus</tissue>
    </source>
</reference>
<dbReference type="Proteomes" id="UP000606974">
    <property type="component" value="Unassembled WGS sequence"/>
</dbReference>
<accession>A0A8H7AUI3</accession>
<proteinExistence type="predicted"/>
<name>A0A8H7AUI3_9EURO</name>
<dbReference type="EMBL" id="JAACFV010000006">
    <property type="protein sequence ID" value="KAF7513421.1"/>
    <property type="molecule type" value="Genomic_DNA"/>
</dbReference>